<evidence type="ECO:0000313" key="2">
    <source>
        <dbReference type="EMBL" id="KAA2256088.1"/>
    </source>
</evidence>
<dbReference type="RefSeq" id="WP_149852618.1">
    <property type="nucleotide sequence ID" value="NZ_VUOB01000053.1"/>
</dbReference>
<protein>
    <recommendedName>
        <fullName evidence="4">CDP-Glycerol:Poly(Glycerophosphate) glycerophosphotransferase</fullName>
    </recommendedName>
</protein>
<reference evidence="2 3" key="2">
    <citation type="submission" date="2019-09" db="EMBL/GenBank/DDBJ databases">
        <authorList>
            <person name="Jin C."/>
        </authorList>
    </citation>
    <scope>NUCLEOTIDE SEQUENCE [LARGE SCALE GENOMIC DNA]</scope>
    <source>
        <strain evidence="2 3">AN110305</strain>
    </source>
</reference>
<proteinExistence type="predicted"/>
<dbReference type="SUPFAM" id="SSF53756">
    <property type="entry name" value="UDP-Glycosyltransferase/glycogen phosphorylase"/>
    <property type="match status" value="1"/>
</dbReference>
<feature type="region of interest" description="Disordered" evidence="1">
    <location>
        <begin position="120"/>
        <end position="139"/>
    </location>
</feature>
<evidence type="ECO:0000256" key="1">
    <source>
        <dbReference type="SAM" id="MobiDB-lite"/>
    </source>
</evidence>
<name>A0A5B2WYJ8_9PSEU</name>
<dbReference type="EMBL" id="VUOB01000053">
    <property type="protein sequence ID" value="KAA2256088.1"/>
    <property type="molecule type" value="Genomic_DNA"/>
</dbReference>
<comment type="caution">
    <text evidence="2">The sequence shown here is derived from an EMBL/GenBank/DDBJ whole genome shotgun (WGS) entry which is preliminary data.</text>
</comment>
<dbReference type="AlphaFoldDB" id="A0A5B2WYJ8"/>
<evidence type="ECO:0000313" key="3">
    <source>
        <dbReference type="Proteomes" id="UP000323454"/>
    </source>
</evidence>
<gene>
    <name evidence="2" type="ORF">F0L68_26955</name>
</gene>
<sequence length="406" mass="43713">MHPEQWIRGPFGLDADLRVSRPGLRTVLVMVPHLVAGTRLMDLVPLLEADHRVQVIFSPTGTAGCWHGTDEFVRAQGGLVAPWQQVTQHRFDLVLAAAYNDLDQVRGPVLLTAHGASKLGNKRGSRSAGPGGTAHHGLSRETLTHRGRVLPAVTVLTHPDELDVLNTSCPEAAHTGLVAGDICLDRMTASVPLRDRYRATLGLAEGQRLVTVSSTWSTDSTFGLCLGLYHRLLDELPRTDYRVAAVLHPNIWAVHGRRQVLAWLSHCMRDGLLVLPPEEGWRATMISSDLVVGDHGSTTQYAAAVGVPVLLAAHPRDQVRDGGPADILARSTPRVDHSAPLLPQLGAALAGSPDRHAGIIDLLTARPGRAAGILRKAMYQLLNLTEPVWPVPVSPVPLPRPIQPGG</sequence>
<dbReference type="OrthoDB" id="3661391at2"/>
<keyword evidence="3" id="KW-1185">Reference proteome</keyword>
<organism evidence="2 3">
    <name type="scientific">Solihabitans fulvus</name>
    <dbReference type="NCBI Taxonomy" id="1892852"/>
    <lineage>
        <taxon>Bacteria</taxon>
        <taxon>Bacillati</taxon>
        <taxon>Actinomycetota</taxon>
        <taxon>Actinomycetes</taxon>
        <taxon>Pseudonocardiales</taxon>
        <taxon>Pseudonocardiaceae</taxon>
        <taxon>Solihabitans</taxon>
    </lineage>
</organism>
<dbReference type="Proteomes" id="UP000323454">
    <property type="component" value="Unassembled WGS sequence"/>
</dbReference>
<evidence type="ECO:0008006" key="4">
    <source>
        <dbReference type="Google" id="ProtNLM"/>
    </source>
</evidence>
<reference evidence="2 3" key="1">
    <citation type="submission" date="2019-09" db="EMBL/GenBank/DDBJ databases">
        <title>Goodfellowia gen. nov., a new genus of the Pseudonocardineae related to Actinoalloteichus, containing Goodfellowia coeruleoviolacea gen. nov., comb. nov. gen. nov., comb. nov.</title>
        <authorList>
            <person name="Labeda D."/>
        </authorList>
    </citation>
    <scope>NUCLEOTIDE SEQUENCE [LARGE SCALE GENOMIC DNA]</scope>
    <source>
        <strain evidence="2 3">AN110305</strain>
    </source>
</reference>
<accession>A0A5B2WYJ8</accession>